<dbReference type="PANTHER" id="PTHR22990:SF15">
    <property type="entry name" value="F-BOX ONLY PROTEIN 10"/>
    <property type="match status" value="1"/>
</dbReference>
<dbReference type="InterPro" id="IPR012334">
    <property type="entry name" value="Pectin_lyas_fold"/>
</dbReference>
<feature type="domain" description="Carbohydrate-binding/sugar hydrolysis" evidence="5">
    <location>
        <begin position="37"/>
        <end position="185"/>
    </location>
</feature>
<evidence type="ECO:0000313" key="7">
    <source>
        <dbReference type="Proteomes" id="UP000244060"/>
    </source>
</evidence>
<dbReference type="Proteomes" id="UP000244060">
    <property type="component" value="Unassembled WGS sequence"/>
</dbReference>
<protein>
    <submittedName>
        <fullName evidence="6">Nitrous oxidase accessory protein</fullName>
    </submittedName>
</protein>
<feature type="signal peptide" evidence="4">
    <location>
        <begin position="1"/>
        <end position="18"/>
    </location>
</feature>
<dbReference type="RefSeq" id="WP_108220623.1">
    <property type="nucleotide sequence ID" value="NZ_CP090022.1"/>
</dbReference>
<feature type="chain" id="PRO_5015688139" evidence="4">
    <location>
        <begin position="19"/>
        <end position="439"/>
    </location>
</feature>
<dbReference type="InterPro" id="IPR006633">
    <property type="entry name" value="Carb-bd_sugar_hydrolysis-dom"/>
</dbReference>
<keyword evidence="7" id="KW-1185">Reference proteome</keyword>
<keyword evidence="4" id="KW-0732">Signal</keyword>
<dbReference type="SMART" id="SM00722">
    <property type="entry name" value="CASH"/>
    <property type="match status" value="2"/>
</dbReference>
<dbReference type="InterPro" id="IPR007742">
    <property type="entry name" value="NosD_dom"/>
</dbReference>
<evidence type="ECO:0000256" key="4">
    <source>
        <dbReference type="SAM" id="SignalP"/>
    </source>
</evidence>
<dbReference type="PANTHER" id="PTHR22990">
    <property type="entry name" value="F-BOX ONLY PROTEIN"/>
    <property type="match status" value="1"/>
</dbReference>
<proteinExistence type="predicted"/>
<evidence type="ECO:0000256" key="3">
    <source>
        <dbReference type="ARBA" id="ARBA00022786"/>
    </source>
</evidence>
<evidence type="ECO:0000259" key="5">
    <source>
        <dbReference type="SMART" id="SM00722"/>
    </source>
</evidence>
<feature type="domain" description="Carbohydrate-binding/sugar hydrolysis" evidence="5">
    <location>
        <begin position="191"/>
        <end position="352"/>
    </location>
</feature>
<name>A0A2T5KA61_9RHOB</name>
<comment type="caution">
    <text evidence="6">The sequence shown here is derived from an EMBL/GenBank/DDBJ whole genome shotgun (WGS) entry which is preliminary data.</text>
</comment>
<dbReference type="InterPro" id="IPR026464">
    <property type="entry name" value="NosD_copper_fam"/>
</dbReference>
<dbReference type="NCBIfam" id="TIGR03804">
    <property type="entry name" value="para_beta_helix"/>
    <property type="match status" value="2"/>
</dbReference>
<comment type="pathway">
    <text evidence="1">Protein modification; protein ubiquitination.</text>
</comment>
<accession>A0A2T5KA61</accession>
<organism evidence="6 7">
    <name type="scientific">Cereibacter azotoformans</name>
    <dbReference type="NCBI Taxonomy" id="43057"/>
    <lineage>
        <taxon>Bacteria</taxon>
        <taxon>Pseudomonadati</taxon>
        <taxon>Pseudomonadota</taxon>
        <taxon>Alphaproteobacteria</taxon>
        <taxon>Rhodobacterales</taxon>
        <taxon>Paracoccaceae</taxon>
        <taxon>Cereibacter</taxon>
    </lineage>
</organism>
<dbReference type="InterPro" id="IPR011050">
    <property type="entry name" value="Pectin_lyase_fold/virulence"/>
</dbReference>
<dbReference type="SMART" id="SM00710">
    <property type="entry name" value="PbH1"/>
    <property type="match status" value="10"/>
</dbReference>
<dbReference type="EMBL" id="QAOT01000005">
    <property type="protein sequence ID" value="PTR19222.1"/>
    <property type="molecule type" value="Genomic_DNA"/>
</dbReference>
<sequence>MLLRLALALCLLAGPLSAAERLVPAEAGALKTAVAGADPGDVLILAPGRHDGPLMLDRPLSLRGRAGAVIDGGGRGSVITVTAPDVTLAGLEIVGSGSSHEEIDSGIRLLKGGDRALVEGNRLLGNLVGVDIHGAADATVRGNVIVGREDAHMPARGNGVYVWMAPGLVVEGNDISLGRDGIFVNVSERNIFRNNTMRNLRFAIHYMYAHHSEVTGNVSIGNHLGYALMYSHHLTVTDNLSLRDRDHGVMLNYVNNAEVARNLVRGGTGKCTFIYNAHRNVIHDNRFEGCAIGIHFTAGSEKNTLTGNAFIGNRTQVKHVSSRSVEWSHAGRGNFWSDHPVFDLNGDGIADATFRPNDLMDHILWSQPAAALLVGSPAVQLIRWSQASFPATLPGGVRDSHPLMTAIDIPVPDAAARLEAAVPPWPQGETSDADTLAGH</sequence>
<evidence type="ECO:0000313" key="6">
    <source>
        <dbReference type="EMBL" id="PTR19222.1"/>
    </source>
</evidence>
<dbReference type="InterPro" id="IPR006626">
    <property type="entry name" value="PbH1"/>
</dbReference>
<gene>
    <name evidence="6" type="ORF">C8J28_10563</name>
</gene>
<keyword evidence="2" id="KW-0677">Repeat</keyword>
<dbReference type="InterPro" id="IPR051550">
    <property type="entry name" value="SCF-Subunits/Alg-Epimerases"/>
</dbReference>
<evidence type="ECO:0000256" key="2">
    <source>
        <dbReference type="ARBA" id="ARBA00022737"/>
    </source>
</evidence>
<dbReference type="InterPro" id="IPR022441">
    <property type="entry name" value="Para_beta_helix_rpt-2"/>
</dbReference>
<dbReference type="Gene3D" id="2.160.20.10">
    <property type="entry name" value="Single-stranded right-handed beta-helix, Pectin lyase-like"/>
    <property type="match status" value="2"/>
</dbReference>
<dbReference type="NCBIfam" id="TIGR04247">
    <property type="entry name" value="NosD_copper_fam"/>
    <property type="match status" value="1"/>
</dbReference>
<dbReference type="AlphaFoldDB" id="A0A2T5KA61"/>
<reference evidence="6 7" key="1">
    <citation type="submission" date="2018-04" db="EMBL/GenBank/DDBJ databases">
        <title>Genomic Encyclopedia of Type Strains, Phase III (KMG-III): the genomes of soil and plant-associated and newly described type strains.</title>
        <authorList>
            <person name="Whitman W."/>
        </authorList>
    </citation>
    <scope>NUCLEOTIDE SEQUENCE [LARGE SCALE GENOMIC DNA]</scope>
    <source>
        <strain evidence="6 7">KA25</strain>
    </source>
</reference>
<dbReference type="Pfam" id="PF05048">
    <property type="entry name" value="NosD"/>
    <property type="match status" value="1"/>
</dbReference>
<keyword evidence="3" id="KW-0833">Ubl conjugation pathway</keyword>
<dbReference type="OrthoDB" id="9767990at2"/>
<dbReference type="SUPFAM" id="SSF51126">
    <property type="entry name" value="Pectin lyase-like"/>
    <property type="match status" value="1"/>
</dbReference>
<evidence type="ECO:0000256" key="1">
    <source>
        <dbReference type="ARBA" id="ARBA00004906"/>
    </source>
</evidence>